<gene>
    <name evidence="1" type="ORF">A2845_00365</name>
</gene>
<dbReference type="CDD" id="cd01745">
    <property type="entry name" value="GATase1_2"/>
    <property type="match status" value="1"/>
</dbReference>
<dbReference type="Gene3D" id="3.40.50.880">
    <property type="match status" value="1"/>
</dbReference>
<dbReference type="PROSITE" id="PS51273">
    <property type="entry name" value="GATASE_TYPE_1"/>
    <property type="match status" value="1"/>
</dbReference>
<protein>
    <submittedName>
        <fullName evidence="1">Uncharacterized protein</fullName>
    </submittedName>
</protein>
<name>A0A1G2CY02_9BACT</name>
<reference evidence="1 2" key="1">
    <citation type="journal article" date="2016" name="Nat. Commun.">
        <title>Thousands of microbial genomes shed light on interconnected biogeochemical processes in an aquifer system.</title>
        <authorList>
            <person name="Anantharaman K."/>
            <person name="Brown C.T."/>
            <person name="Hug L.A."/>
            <person name="Sharon I."/>
            <person name="Castelle C.J."/>
            <person name="Probst A.J."/>
            <person name="Thomas B.C."/>
            <person name="Singh A."/>
            <person name="Wilkins M.J."/>
            <person name="Karaoz U."/>
            <person name="Brodie E.L."/>
            <person name="Williams K.H."/>
            <person name="Hubbard S.S."/>
            <person name="Banfield J.F."/>
        </authorList>
    </citation>
    <scope>NUCLEOTIDE SEQUENCE [LARGE SCALE GENOMIC DNA]</scope>
</reference>
<dbReference type="InterPro" id="IPR044668">
    <property type="entry name" value="PuuD-like"/>
</dbReference>
<proteinExistence type="predicted"/>
<accession>A0A1G2CY02</accession>
<dbReference type="Proteomes" id="UP000177122">
    <property type="component" value="Unassembled WGS sequence"/>
</dbReference>
<organism evidence="1 2">
    <name type="scientific">Candidatus Lloydbacteria bacterium RIFCSPHIGHO2_01_FULL_49_22</name>
    <dbReference type="NCBI Taxonomy" id="1798658"/>
    <lineage>
        <taxon>Bacteria</taxon>
        <taxon>Candidatus Lloydiibacteriota</taxon>
    </lineage>
</organism>
<evidence type="ECO:0000313" key="1">
    <source>
        <dbReference type="EMBL" id="OGZ06246.1"/>
    </source>
</evidence>
<dbReference type="InterPro" id="IPR011697">
    <property type="entry name" value="Peptidase_C26"/>
</dbReference>
<dbReference type="SUPFAM" id="SSF52317">
    <property type="entry name" value="Class I glutamine amidotransferase-like"/>
    <property type="match status" value="1"/>
</dbReference>
<dbReference type="GO" id="GO:0016811">
    <property type="term" value="F:hydrolase activity, acting on carbon-nitrogen (but not peptide) bonds, in linear amides"/>
    <property type="evidence" value="ECO:0007669"/>
    <property type="project" value="InterPro"/>
</dbReference>
<evidence type="ECO:0000313" key="2">
    <source>
        <dbReference type="Proteomes" id="UP000177122"/>
    </source>
</evidence>
<dbReference type="EMBL" id="MHLI01000004">
    <property type="protein sequence ID" value="OGZ06246.1"/>
    <property type="molecule type" value="Genomic_DNA"/>
</dbReference>
<dbReference type="FunFam" id="3.40.50.880:FF:000030">
    <property type="entry name" value="Gamma-glutamyl-gamma-aminobutyrate hydrolase PuuD"/>
    <property type="match status" value="1"/>
</dbReference>
<sequence length="243" mass="26642">MIPNILIPLATQNDQRPIIYKLNQTYAEAICRAGGNPIMVARPDDQTLQELLSTIDGILLAGGHDVDPNTYGEEKNEHTCNVDQDRDRVEITLARLAQEKNIPILGICRGLQVMNITLGGSLYQHLTTDLSGSLTHDMHDGQKRNFLAHEVEIKSGSLLAQIYGGGKAMTNSLHHQGIKRLSNKLTASGATSDGLIEAVELRGHPFYIGVQWHPEELLDEPSTRLFQAFIAAAKNKNAGTKAF</sequence>
<dbReference type="InterPro" id="IPR029062">
    <property type="entry name" value="Class_I_gatase-like"/>
</dbReference>
<comment type="caution">
    <text evidence="1">The sequence shown here is derived from an EMBL/GenBank/DDBJ whole genome shotgun (WGS) entry which is preliminary data.</text>
</comment>
<dbReference type="GO" id="GO:0005829">
    <property type="term" value="C:cytosol"/>
    <property type="evidence" value="ECO:0007669"/>
    <property type="project" value="TreeGrafter"/>
</dbReference>
<dbReference type="Pfam" id="PF07722">
    <property type="entry name" value="Peptidase_C26"/>
    <property type="match status" value="1"/>
</dbReference>
<dbReference type="PANTHER" id="PTHR43235">
    <property type="entry name" value="GLUTAMINE AMIDOTRANSFERASE PB2B2.05-RELATED"/>
    <property type="match status" value="1"/>
</dbReference>
<dbReference type="AlphaFoldDB" id="A0A1G2CY02"/>
<dbReference type="PANTHER" id="PTHR43235:SF1">
    <property type="entry name" value="GLUTAMINE AMIDOTRANSFERASE PB2B2.05-RELATED"/>
    <property type="match status" value="1"/>
</dbReference>